<gene>
    <name evidence="5" type="ORF">DFJ66_0051</name>
</gene>
<evidence type="ECO:0000313" key="6">
    <source>
        <dbReference type="Proteomes" id="UP000272729"/>
    </source>
</evidence>
<dbReference type="RefSeq" id="WP_121216799.1">
    <property type="nucleotide sequence ID" value="NZ_JBIUBA010000011.1"/>
</dbReference>
<organism evidence="5 6">
    <name type="scientific">Saccharothrix variisporea</name>
    <dbReference type="NCBI Taxonomy" id="543527"/>
    <lineage>
        <taxon>Bacteria</taxon>
        <taxon>Bacillati</taxon>
        <taxon>Actinomycetota</taxon>
        <taxon>Actinomycetes</taxon>
        <taxon>Pseudonocardiales</taxon>
        <taxon>Pseudonocardiaceae</taxon>
        <taxon>Saccharothrix</taxon>
    </lineage>
</organism>
<comment type="similarity">
    <text evidence="2">Belongs to the EspG family.</text>
</comment>
<keyword evidence="3" id="KW-0963">Cytoplasm</keyword>
<evidence type="ECO:0000256" key="3">
    <source>
        <dbReference type="ARBA" id="ARBA00022490"/>
    </source>
</evidence>
<evidence type="ECO:0000313" key="5">
    <source>
        <dbReference type="EMBL" id="RKT66887.1"/>
    </source>
</evidence>
<evidence type="ECO:0000256" key="4">
    <source>
        <dbReference type="ARBA" id="ARBA00023186"/>
    </source>
</evidence>
<comment type="subcellular location">
    <subcellularLocation>
        <location evidence="1">Cytoplasm</location>
    </subcellularLocation>
</comment>
<dbReference type="EMBL" id="RBXR01000001">
    <property type="protein sequence ID" value="RKT66887.1"/>
    <property type="molecule type" value="Genomic_DNA"/>
</dbReference>
<name>A0A495WZ25_9PSEU</name>
<dbReference type="InterPro" id="IPR025734">
    <property type="entry name" value="EspG"/>
</dbReference>
<dbReference type="Pfam" id="PF14011">
    <property type="entry name" value="ESX-1_EspG"/>
    <property type="match status" value="1"/>
</dbReference>
<keyword evidence="4" id="KW-0143">Chaperone</keyword>
<evidence type="ECO:0000256" key="1">
    <source>
        <dbReference type="ARBA" id="ARBA00004496"/>
    </source>
</evidence>
<proteinExistence type="inferred from homology"/>
<comment type="caution">
    <text evidence="5">The sequence shown here is derived from an EMBL/GenBank/DDBJ whole genome shotgun (WGS) entry which is preliminary data.</text>
</comment>
<keyword evidence="6" id="KW-1185">Reference proteome</keyword>
<dbReference type="AlphaFoldDB" id="A0A495WZ25"/>
<dbReference type="OrthoDB" id="3669326at2"/>
<evidence type="ECO:0000256" key="2">
    <source>
        <dbReference type="ARBA" id="ARBA00006411"/>
    </source>
</evidence>
<sequence length="218" mass="24502">MLRAPVVLSDTAFDVLWHRDDLGEHHTVLHVPPAEANPLEVENALFREGVRVDDTLEALRVLAHADFECFGWIAFTRELTLPVVAATAGRHGVFALRDNGHVRIDALHGDPSDTLAACLPELPPGRGTSINARAEDAHRSPALVELMRRPRTGVAKLYAARRDRYGRRRRSESFVTTLDCPDGRWLVVRYTDKRGQHWVHATPAGRPVIREWLHRLGT</sequence>
<dbReference type="Proteomes" id="UP000272729">
    <property type="component" value="Unassembled WGS sequence"/>
</dbReference>
<accession>A0A495WZ25</accession>
<reference evidence="5 6" key="1">
    <citation type="submission" date="2018-10" db="EMBL/GenBank/DDBJ databases">
        <title>Sequencing the genomes of 1000 actinobacteria strains.</title>
        <authorList>
            <person name="Klenk H.-P."/>
        </authorList>
    </citation>
    <scope>NUCLEOTIDE SEQUENCE [LARGE SCALE GENOMIC DNA]</scope>
    <source>
        <strain evidence="5 6">DSM 43911</strain>
    </source>
</reference>
<protein>
    <submittedName>
        <fullName evidence="5">ESAT-6 protein secretion system EspG family protein</fullName>
    </submittedName>
</protein>